<organism evidence="1 2">
    <name type="scientific">Bacillus phage Hakuna</name>
    <dbReference type="NCBI Taxonomy" id="1486659"/>
    <lineage>
        <taxon>Viruses</taxon>
        <taxon>Duplodnaviria</taxon>
        <taxon>Heunggongvirae</taxon>
        <taxon>Uroviricota</taxon>
        <taxon>Caudoviricetes</taxon>
        <taxon>Herelleviridae</taxon>
        <taxon>Bastillevirinae</taxon>
        <taxon>Wphvirus</taxon>
        <taxon>Wphvirus hakuna</taxon>
    </lineage>
</organism>
<dbReference type="GeneID" id="19526205"/>
<protein>
    <submittedName>
        <fullName evidence="1">Uncharacterized protein</fullName>
    </submittedName>
</protein>
<dbReference type="Proteomes" id="UP000026900">
    <property type="component" value="Segment"/>
</dbReference>
<dbReference type="EMBL" id="KJ489399">
    <property type="protein sequence ID" value="AHZ10223.1"/>
    <property type="molecule type" value="Genomic_DNA"/>
</dbReference>
<evidence type="ECO:0000313" key="1">
    <source>
        <dbReference type="EMBL" id="AHZ10223.1"/>
    </source>
</evidence>
<dbReference type="KEGG" id="vg:19526205"/>
<evidence type="ECO:0000313" key="2">
    <source>
        <dbReference type="Proteomes" id="UP000026900"/>
    </source>
</evidence>
<proteinExistence type="predicted"/>
<name>A0A024B2M2_9CAUD</name>
<keyword evidence="2" id="KW-1185">Reference proteome</keyword>
<reference evidence="2" key="1">
    <citation type="submission" date="2014-09" db="EMBL/GenBank/DDBJ databases">
        <authorList>
            <person name="Sauder A.B."/>
            <person name="McKenzie Q.R."/>
            <person name="Temple L.M."/>
            <person name="Alexis B.K."/>
            <person name="Al-Atrache Z."/>
            <person name="Lewis L.O."/>
            <person name="Loesser-Casey K.E."/>
            <person name="Mitchell K.J."/>
        </authorList>
    </citation>
    <scope>NUCLEOTIDE SEQUENCE [LARGE SCALE GENOMIC DNA]</scope>
</reference>
<dbReference type="RefSeq" id="YP_009036654.1">
    <property type="nucleotide sequence ID" value="NC_024213.1"/>
</dbReference>
<accession>A0A024B2M2</accession>
<sequence length="88" mass="10329">MGINYTIACHTCKKKIDLSFRSYSRDFIAKVAGDMMMYSHITHHMQIVHDITGWDEEYDKIEELVQSYQDFSETEIKDFIDGVIGEEE</sequence>